<keyword evidence="2" id="KW-0233">DNA recombination</keyword>
<dbReference type="EMBL" id="WTVP01000031">
    <property type="protein sequence ID" value="NMG16243.1"/>
    <property type="molecule type" value="Genomic_DNA"/>
</dbReference>
<dbReference type="PROSITE" id="PS51898">
    <property type="entry name" value="TYR_RECOMBINASE"/>
    <property type="match status" value="1"/>
</dbReference>
<organism evidence="5 6">
    <name type="scientific">Aromatoleum bremense</name>
    <dbReference type="NCBI Taxonomy" id="76115"/>
    <lineage>
        <taxon>Bacteria</taxon>
        <taxon>Pseudomonadati</taxon>
        <taxon>Pseudomonadota</taxon>
        <taxon>Betaproteobacteria</taxon>
        <taxon>Rhodocyclales</taxon>
        <taxon>Rhodocyclaceae</taxon>
        <taxon>Aromatoleum</taxon>
    </lineage>
</organism>
<evidence type="ECO:0000256" key="1">
    <source>
        <dbReference type="ARBA" id="ARBA00023125"/>
    </source>
</evidence>
<protein>
    <submittedName>
        <fullName evidence="5">Tyrosine-type recombinase/integrase</fullName>
    </submittedName>
</protein>
<accession>A0ABX1NW49</accession>
<evidence type="ECO:0000259" key="4">
    <source>
        <dbReference type="PROSITE" id="PS51898"/>
    </source>
</evidence>
<feature type="region of interest" description="Disordered" evidence="3">
    <location>
        <begin position="355"/>
        <end position="375"/>
    </location>
</feature>
<dbReference type="Pfam" id="PF00589">
    <property type="entry name" value="Phage_integrase"/>
    <property type="match status" value="1"/>
</dbReference>
<evidence type="ECO:0000313" key="6">
    <source>
        <dbReference type="Proteomes" id="UP000633943"/>
    </source>
</evidence>
<dbReference type="Gene3D" id="1.10.443.10">
    <property type="entry name" value="Intergrase catalytic core"/>
    <property type="match status" value="1"/>
</dbReference>
<keyword evidence="6" id="KW-1185">Reference proteome</keyword>
<dbReference type="InterPro" id="IPR013762">
    <property type="entry name" value="Integrase-like_cat_sf"/>
</dbReference>
<gene>
    <name evidence="5" type="ORF">GPA24_11950</name>
</gene>
<proteinExistence type="predicted"/>
<comment type="caution">
    <text evidence="5">The sequence shown here is derived from an EMBL/GenBank/DDBJ whole genome shotgun (WGS) entry which is preliminary data.</text>
</comment>
<reference evidence="5 6" key="1">
    <citation type="submission" date="2019-12" db="EMBL/GenBank/DDBJ databases">
        <title>Comparative genomics gives insights into the taxonomy of the Azoarcus-Aromatoleum group and reveals separate origins of nif in the plant-associated Azoarcus and non-plant-associated Aromatoleum sub-groups.</title>
        <authorList>
            <person name="Lafos M."/>
            <person name="Maluk M."/>
            <person name="Batista M."/>
            <person name="Junghare M."/>
            <person name="Carmona M."/>
            <person name="Faoro H."/>
            <person name="Cruz L.M."/>
            <person name="Battistoni F."/>
            <person name="De Souza E."/>
            <person name="Pedrosa F."/>
            <person name="Chen W.-M."/>
            <person name="Poole P.S."/>
            <person name="Dixon R.A."/>
            <person name="James E.K."/>
        </authorList>
    </citation>
    <scope>NUCLEOTIDE SEQUENCE [LARGE SCALE GENOMIC DNA]</scope>
    <source>
        <strain evidence="5 6">PbN1</strain>
    </source>
</reference>
<name>A0ABX1NW49_9RHOO</name>
<dbReference type="InterPro" id="IPR002104">
    <property type="entry name" value="Integrase_catalytic"/>
</dbReference>
<evidence type="ECO:0000256" key="3">
    <source>
        <dbReference type="SAM" id="MobiDB-lite"/>
    </source>
</evidence>
<dbReference type="Proteomes" id="UP000633943">
    <property type="component" value="Unassembled WGS sequence"/>
</dbReference>
<evidence type="ECO:0000313" key="5">
    <source>
        <dbReference type="EMBL" id="NMG16243.1"/>
    </source>
</evidence>
<evidence type="ECO:0000256" key="2">
    <source>
        <dbReference type="ARBA" id="ARBA00023172"/>
    </source>
</evidence>
<dbReference type="InterPro" id="IPR011010">
    <property type="entry name" value="DNA_brk_join_enz"/>
</dbReference>
<feature type="domain" description="Tyr recombinase" evidence="4">
    <location>
        <begin position="195"/>
        <end position="375"/>
    </location>
</feature>
<keyword evidence="1" id="KW-0238">DNA-binding</keyword>
<sequence length="375" mass="42211">MGRRPTVNLHLPPGMRPKKGARGQVWYYLDKGVQPDGSRPWIPLGSSFPDALRAYAELVETVKAPAVTVPELLNDWNTRTAAERKAGTLDDIRFSLPNLMRFFGDPPARLDQVDPIHIRQYLDWRVTEAKKAKKESNAKRVAAGRSAVVIKPNEGAVRANREIAWLSAAWNWARDRGITKAPNPSTGVKRHKEGGRDIYVEDDELGAILRYADEPLREAIELAYLIGQRPGDLREIRETDIRDGCIVLEQGKTDAKLRIEITGALDELVTRIKARKEKIEGVRTLALVCNERGQPLLKSAMRYRFDKARDAAASAATDKAQAERLRSIQFRDLRAKAASDMEALDKAQKLLGHTSRDMTEHYVRKRRGEKVSPVK</sequence>
<dbReference type="SUPFAM" id="SSF56349">
    <property type="entry name" value="DNA breaking-rejoining enzymes"/>
    <property type="match status" value="1"/>
</dbReference>
<dbReference type="Gene3D" id="1.10.150.130">
    <property type="match status" value="1"/>
</dbReference>
<dbReference type="InterPro" id="IPR010998">
    <property type="entry name" value="Integrase_recombinase_N"/>
</dbReference>